<evidence type="ECO:0000259" key="8">
    <source>
        <dbReference type="PROSITE" id="PS50110"/>
    </source>
</evidence>
<proteinExistence type="predicted"/>
<comment type="caution">
    <text evidence="10">The sequence shown here is derived from an EMBL/GenBank/DDBJ whole genome shotgun (WGS) entry which is preliminary data.</text>
</comment>
<evidence type="ECO:0000313" key="11">
    <source>
        <dbReference type="Proteomes" id="UP001180453"/>
    </source>
</evidence>
<dbReference type="InterPro" id="IPR011006">
    <property type="entry name" value="CheY-like_superfamily"/>
</dbReference>
<dbReference type="InterPro" id="IPR039420">
    <property type="entry name" value="WalR-like"/>
</dbReference>
<dbReference type="SMART" id="SM00862">
    <property type="entry name" value="Trans_reg_C"/>
    <property type="match status" value="1"/>
</dbReference>
<dbReference type="InterPro" id="IPR036388">
    <property type="entry name" value="WH-like_DNA-bd_sf"/>
</dbReference>
<sequence length="230" mass="25365">MQPKTLALIDDDAEYSEFLTQHLQEQQGIAVSRFDDSNALLASPEAFSFDFYLVDLMLPGVNGVELIKILRRRTDAGVVVVSGRLGPEVFREVITAGADMYLVKPVQFEQVSLAIAAVQRRVAKPSAADAVWKLDRASGELVVPDGTRIQLSEADRQLLECFAAANGEPVTREALLNKLGREVPDGETDDGLSATIYRLRRRIERATPTLVPLQSKSRVGYVFRAPLQLI</sequence>
<dbReference type="InterPro" id="IPR001867">
    <property type="entry name" value="OmpR/PhoB-type_DNA-bd"/>
</dbReference>
<dbReference type="PANTHER" id="PTHR48111">
    <property type="entry name" value="REGULATOR OF RPOS"/>
    <property type="match status" value="1"/>
</dbReference>
<dbReference type="InterPro" id="IPR001789">
    <property type="entry name" value="Sig_transdc_resp-reg_receiver"/>
</dbReference>
<feature type="domain" description="Response regulatory" evidence="8">
    <location>
        <begin position="5"/>
        <end position="119"/>
    </location>
</feature>
<organism evidence="10 11">
    <name type="scientific">Roseateles saccharophilus</name>
    <name type="common">Pseudomonas saccharophila</name>
    <dbReference type="NCBI Taxonomy" id="304"/>
    <lineage>
        <taxon>Bacteria</taxon>
        <taxon>Pseudomonadati</taxon>
        <taxon>Pseudomonadota</taxon>
        <taxon>Betaproteobacteria</taxon>
        <taxon>Burkholderiales</taxon>
        <taxon>Sphaerotilaceae</taxon>
        <taxon>Roseateles</taxon>
    </lineage>
</organism>
<evidence type="ECO:0000256" key="6">
    <source>
        <dbReference type="PROSITE-ProRule" id="PRU00169"/>
    </source>
</evidence>
<keyword evidence="3" id="KW-0805">Transcription regulation</keyword>
<keyword evidence="11" id="KW-1185">Reference proteome</keyword>
<evidence type="ECO:0000256" key="2">
    <source>
        <dbReference type="ARBA" id="ARBA00023012"/>
    </source>
</evidence>
<gene>
    <name evidence="10" type="ORF">J2X20_001884</name>
</gene>
<dbReference type="Gene3D" id="3.40.50.2300">
    <property type="match status" value="1"/>
</dbReference>
<dbReference type="SUPFAM" id="SSF52172">
    <property type="entry name" value="CheY-like"/>
    <property type="match status" value="1"/>
</dbReference>
<protein>
    <submittedName>
        <fullName evidence="10">DNA-binding response OmpR family regulator</fullName>
    </submittedName>
</protein>
<reference evidence="10 11" key="1">
    <citation type="submission" date="2023-07" db="EMBL/GenBank/DDBJ databases">
        <title>Sorghum-associated microbial communities from plants grown in Nebraska, USA.</title>
        <authorList>
            <person name="Schachtman D."/>
        </authorList>
    </citation>
    <scope>NUCLEOTIDE SEQUENCE [LARGE SCALE GENOMIC DNA]</scope>
    <source>
        <strain evidence="10 11">BE314</strain>
    </source>
</reference>
<dbReference type="Gene3D" id="1.10.10.10">
    <property type="entry name" value="Winged helix-like DNA-binding domain superfamily/Winged helix DNA-binding domain"/>
    <property type="match status" value="1"/>
</dbReference>
<accession>A0ABU1YM03</accession>
<keyword evidence="1 6" id="KW-0597">Phosphoprotein</keyword>
<dbReference type="SMART" id="SM00448">
    <property type="entry name" value="REC"/>
    <property type="match status" value="1"/>
</dbReference>
<evidence type="ECO:0000256" key="1">
    <source>
        <dbReference type="ARBA" id="ARBA00022553"/>
    </source>
</evidence>
<evidence type="ECO:0000256" key="3">
    <source>
        <dbReference type="ARBA" id="ARBA00023015"/>
    </source>
</evidence>
<dbReference type="RefSeq" id="WP_310263767.1">
    <property type="nucleotide sequence ID" value="NZ_JAVDXU010000001.1"/>
</dbReference>
<dbReference type="Pfam" id="PF00486">
    <property type="entry name" value="Trans_reg_C"/>
    <property type="match status" value="1"/>
</dbReference>
<feature type="modified residue" description="4-aspartylphosphate" evidence="6">
    <location>
        <position position="55"/>
    </location>
</feature>
<dbReference type="PROSITE" id="PS50110">
    <property type="entry name" value="RESPONSE_REGULATORY"/>
    <property type="match status" value="1"/>
</dbReference>
<keyword evidence="5" id="KW-0804">Transcription</keyword>
<dbReference type="SUPFAM" id="SSF46894">
    <property type="entry name" value="C-terminal effector domain of the bipartite response regulators"/>
    <property type="match status" value="1"/>
</dbReference>
<dbReference type="CDD" id="cd00383">
    <property type="entry name" value="trans_reg_C"/>
    <property type="match status" value="1"/>
</dbReference>
<dbReference type="Proteomes" id="UP001180453">
    <property type="component" value="Unassembled WGS sequence"/>
</dbReference>
<evidence type="ECO:0000313" key="10">
    <source>
        <dbReference type="EMBL" id="MDR7269255.1"/>
    </source>
</evidence>
<feature type="DNA-binding region" description="OmpR/PhoB-type" evidence="7">
    <location>
        <begin position="122"/>
        <end position="225"/>
    </location>
</feature>
<evidence type="ECO:0000256" key="7">
    <source>
        <dbReference type="PROSITE-ProRule" id="PRU01091"/>
    </source>
</evidence>
<dbReference type="InterPro" id="IPR016032">
    <property type="entry name" value="Sig_transdc_resp-reg_C-effctor"/>
</dbReference>
<dbReference type="CDD" id="cd00156">
    <property type="entry name" value="REC"/>
    <property type="match status" value="1"/>
</dbReference>
<dbReference type="PANTHER" id="PTHR48111:SF4">
    <property type="entry name" value="DNA-BINDING DUAL TRANSCRIPTIONAL REGULATOR OMPR"/>
    <property type="match status" value="1"/>
</dbReference>
<dbReference type="GO" id="GO:0003677">
    <property type="term" value="F:DNA binding"/>
    <property type="evidence" value="ECO:0007669"/>
    <property type="project" value="UniProtKB-KW"/>
</dbReference>
<evidence type="ECO:0000259" key="9">
    <source>
        <dbReference type="PROSITE" id="PS51755"/>
    </source>
</evidence>
<dbReference type="PROSITE" id="PS51755">
    <property type="entry name" value="OMPR_PHOB"/>
    <property type="match status" value="1"/>
</dbReference>
<evidence type="ECO:0000256" key="4">
    <source>
        <dbReference type="ARBA" id="ARBA00023125"/>
    </source>
</evidence>
<keyword evidence="4 7" id="KW-0238">DNA-binding</keyword>
<name>A0ABU1YM03_ROSSA</name>
<dbReference type="EMBL" id="JAVDXU010000001">
    <property type="protein sequence ID" value="MDR7269255.1"/>
    <property type="molecule type" value="Genomic_DNA"/>
</dbReference>
<keyword evidence="2" id="KW-0902">Two-component regulatory system</keyword>
<feature type="domain" description="OmpR/PhoB-type" evidence="9">
    <location>
        <begin position="122"/>
        <end position="225"/>
    </location>
</feature>
<evidence type="ECO:0000256" key="5">
    <source>
        <dbReference type="ARBA" id="ARBA00023163"/>
    </source>
</evidence>
<dbReference type="Pfam" id="PF00072">
    <property type="entry name" value="Response_reg"/>
    <property type="match status" value="1"/>
</dbReference>